<dbReference type="EMBL" id="CP020121">
    <property type="protein sequence ID" value="AQZ97827.1"/>
    <property type="molecule type" value="Genomic_DNA"/>
</dbReference>
<accession>A0A1V0BD24</accession>
<dbReference type="Pfam" id="PF00293">
    <property type="entry name" value="NUDIX"/>
    <property type="match status" value="1"/>
</dbReference>
<keyword evidence="2" id="KW-0378">Hydrolase</keyword>
<reference evidence="4 5" key="1">
    <citation type="submission" date="2017-03" db="EMBL/GenBank/DDBJ databases">
        <title>Rapid Whole Genome Sequencing of Comamonas kerstersii Causing Continuous ambulatory Peritoneal Dialysis-Associated Peritonitis.</title>
        <authorList>
            <person name="Zheng B."/>
        </authorList>
    </citation>
    <scope>NUCLEOTIDE SEQUENCE [LARGE SCALE GENOMIC DNA]</scope>
    <source>
        <strain evidence="4 5">8943</strain>
    </source>
</reference>
<sequence length="138" mass="15434">MNTLFLATGCLLNPQHQLLVVRKRGSRIWMLPGGKIDGAETAPQALQRELLEELQWDASCTPWQALGQFSHRAANEANTQVQAQVFYASLAHTPDVQIAAEIEAMQWWPIDAPMDEYFAPLLREMVLPALRAALQPQA</sequence>
<evidence type="ECO:0000256" key="2">
    <source>
        <dbReference type="ARBA" id="ARBA00022801"/>
    </source>
</evidence>
<dbReference type="InterPro" id="IPR000086">
    <property type="entry name" value="NUDIX_hydrolase_dom"/>
</dbReference>
<protein>
    <submittedName>
        <fullName evidence="4">NUDIX domain-containing protein</fullName>
    </submittedName>
</protein>
<dbReference type="AlphaFoldDB" id="A0A1V3TFM7"/>
<gene>
    <name evidence="4" type="ORF">B5M06_05655</name>
</gene>
<dbReference type="GeneID" id="83038805"/>
<dbReference type="PROSITE" id="PS51462">
    <property type="entry name" value="NUDIX"/>
    <property type="match status" value="1"/>
</dbReference>
<dbReference type="GO" id="GO:0016787">
    <property type="term" value="F:hydrolase activity"/>
    <property type="evidence" value="ECO:0007669"/>
    <property type="project" value="UniProtKB-KW"/>
</dbReference>
<proteinExistence type="predicted"/>
<dbReference type="SUPFAM" id="SSF55811">
    <property type="entry name" value="Nudix"/>
    <property type="match status" value="1"/>
</dbReference>
<evidence type="ECO:0000256" key="1">
    <source>
        <dbReference type="ARBA" id="ARBA00001946"/>
    </source>
</evidence>
<evidence type="ECO:0000313" key="5">
    <source>
        <dbReference type="Proteomes" id="UP000242792"/>
    </source>
</evidence>
<name>A0A1V3TFM7_9BURK</name>
<dbReference type="Gene3D" id="3.90.79.10">
    <property type="entry name" value="Nucleoside Triphosphate Pyrophosphohydrolase"/>
    <property type="match status" value="1"/>
</dbReference>
<dbReference type="OrthoDB" id="9791228at2"/>
<comment type="cofactor">
    <cofactor evidence="1">
        <name>Mg(2+)</name>
        <dbReference type="ChEBI" id="CHEBI:18420"/>
    </cofactor>
</comment>
<dbReference type="CDD" id="cd04690">
    <property type="entry name" value="NUDIX_Hydrolase"/>
    <property type="match status" value="1"/>
</dbReference>
<evidence type="ECO:0000259" key="3">
    <source>
        <dbReference type="PROSITE" id="PS51462"/>
    </source>
</evidence>
<dbReference type="PANTHER" id="PTHR43046:SF2">
    <property type="entry name" value="8-OXO-DGTP DIPHOSPHATASE-RELATED"/>
    <property type="match status" value="1"/>
</dbReference>
<dbReference type="InterPro" id="IPR015797">
    <property type="entry name" value="NUDIX_hydrolase-like_dom_sf"/>
</dbReference>
<dbReference type="RefSeq" id="WP_054067151.1">
    <property type="nucleotide sequence ID" value="NZ_CATYED010000025.1"/>
</dbReference>
<dbReference type="KEGG" id="cke:B5M06_05655"/>
<feature type="domain" description="Nudix hydrolase" evidence="3">
    <location>
        <begin position="3"/>
        <end position="131"/>
    </location>
</feature>
<evidence type="ECO:0000313" key="4">
    <source>
        <dbReference type="EMBL" id="AQZ97827.1"/>
    </source>
</evidence>
<dbReference type="Proteomes" id="UP000242792">
    <property type="component" value="Chromosome"/>
</dbReference>
<dbReference type="PANTHER" id="PTHR43046">
    <property type="entry name" value="GDP-MANNOSE MANNOSYL HYDROLASE"/>
    <property type="match status" value="1"/>
</dbReference>
<accession>A0A1V3TFM7</accession>
<organism evidence="4 5">
    <name type="scientific">Comamonas kerstersii</name>
    <dbReference type="NCBI Taxonomy" id="225992"/>
    <lineage>
        <taxon>Bacteria</taxon>
        <taxon>Pseudomonadati</taxon>
        <taxon>Pseudomonadota</taxon>
        <taxon>Betaproteobacteria</taxon>
        <taxon>Burkholderiales</taxon>
        <taxon>Comamonadaceae</taxon>
        <taxon>Comamonas</taxon>
    </lineage>
</organism>